<sequence length="130" mass="15629">MLVLIGCKSTPINQKINKKREGLWVEQYEIDSSKYKSIGKYKNGDPVKKWRYYLNGKIIMREKYKDDYCIRTKYHQNGKVESKGKTRLDNNEKHPHWFYTGDWKFFDEEGKPIQIKKYDDGKLISEVKLK</sequence>
<dbReference type="InterPro" id="IPR011652">
    <property type="entry name" value="MORN_2"/>
</dbReference>
<evidence type="ECO:0000313" key="1">
    <source>
        <dbReference type="EMBL" id="PWA11247.1"/>
    </source>
</evidence>
<dbReference type="Gene3D" id="3.90.930.1">
    <property type="match status" value="1"/>
</dbReference>
<dbReference type="Pfam" id="PF07661">
    <property type="entry name" value="MORN_2"/>
    <property type="match status" value="2"/>
</dbReference>
<name>A0A2U1K173_9FLAO</name>
<dbReference type="RefSeq" id="WP_116759342.1">
    <property type="nucleotide sequence ID" value="NZ_QCZH01000001.1"/>
</dbReference>
<reference evidence="1 2" key="1">
    <citation type="submission" date="2018-04" db="EMBL/GenBank/DDBJ databases">
        <title>Flavobacterium sp. nov., isolated from glacier ice.</title>
        <authorList>
            <person name="Liu Q."/>
            <person name="Xin Y.-H."/>
        </authorList>
    </citation>
    <scope>NUCLEOTIDE SEQUENCE [LARGE SCALE GENOMIC DNA]</scope>
    <source>
        <strain evidence="1 2">LB2P30</strain>
    </source>
</reference>
<comment type="caution">
    <text evidence="1">The sequence shown here is derived from an EMBL/GenBank/DDBJ whole genome shotgun (WGS) entry which is preliminary data.</text>
</comment>
<protein>
    <recommendedName>
        <fullName evidence="3">Nicotinic acid mononucleotide adenyltransferase</fullName>
    </recommendedName>
</protein>
<accession>A0A2U1K173</accession>
<dbReference type="AlphaFoldDB" id="A0A2U1K173"/>
<gene>
    <name evidence="1" type="ORF">DB891_00020</name>
</gene>
<dbReference type="EMBL" id="QCZH01000001">
    <property type="protein sequence ID" value="PWA11247.1"/>
    <property type="molecule type" value="Genomic_DNA"/>
</dbReference>
<evidence type="ECO:0000313" key="2">
    <source>
        <dbReference type="Proteomes" id="UP000245618"/>
    </source>
</evidence>
<dbReference type="Proteomes" id="UP000245618">
    <property type="component" value="Unassembled WGS sequence"/>
</dbReference>
<proteinExistence type="predicted"/>
<organism evidence="1 2">
    <name type="scientific">Flavobacterium laiguense</name>
    <dbReference type="NCBI Taxonomy" id="2169409"/>
    <lineage>
        <taxon>Bacteria</taxon>
        <taxon>Pseudomonadati</taxon>
        <taxon>Bacteroidota</taxon>
        <taxon>Flavobacteriia</taxon>
        <taxon>Flavobacteriales</taxon>
        <taxon>Flavobacteriaceae</taxon>
        <taxon>Flavobacterium</taxon>
    </lineage>
</organism>
<dbReference type="OrthoDB" id="8536728at2"/>
<evidence type="ECO:0008006" key="3">
    <source>
        <dbReference type="Google" id="ProtNLM"/>
    </source>
</evidence>
<keyword evidence="2" id="KW-1185">Reference proteome</keyword>
<dbReference type="SUPFAM" id="SSF82185">
    <property type="entry name" value="Histone H3 K4-specific methyltransferase SET7/9 N-terminal domain"/>
    <property type="match status" value="1"/>
</dbReference>